<organism evidence="2 3">
    <name type="scientific">Leptothoe kymatousa TAU-MAC 1615</name>
    <dbReference type="NCBI Taxonomy" id="2364775"/>
    <lineage>
        <taxon>Bacteria</taxon>
        <taxon>Bacillati</taxon>
        <taxon>Cyanobacteriota</taxon>
        <taxon>Cyanophyceae</taxon>
        <taxon>Nodosilineales</taxon>
        <taxon>Cymatolegaceae</taxon>
        <taxon>Leptothoe</taxon>
        <taxon>Leptothoe kymatousa</taxon>
    </lineage>
</organism>
<feature type="chain" id="PRO_5045370130" evidence="1">
    <location>
        <begin position="23"/>
        <end position="73"/>
    </location>
</feature>
<sequence>MKCIYLTVITLLPIATTQIAFASNSHQLPQPNQDFISLYNSDQNSDVRQGIPERRISGSSRFSAVTIGSGSIE</sequence>
<reference evidence="2 3" key="1">
    <citation type="journal article" date="2021" name="Mar. Drugs">
        <title>Genome Reduction and Secondary Metabolism of the Marine Sponge-Associated Cyanobacterium Leptothoe.</title>
        <authorList>
            <person name="Konstantinou D."/>
            <person name="Popin R.V."/>
            <person name="Fewer D.P."/>
            <person name="Sivonen K."/>
            <person name="Gkelis S."/>
        </authorList>
    </citation>
    <scope>NUCLEOTIDE SEQUENCE [LARGE SCALE GENOMIC DNA]</scope>
    <source>
        <strain evidence="2 3">TAU-MAC 1615</strain>
    </source>
</reference>
<keyword evidence="1" id="KW-0732">Signal</keyword>
<keyword evidence="3" id="KW-1185">Reference proteome</keyword>
<proteinExistence type="predicted"/>
<name>A0ABS5Y3A4_9CYAN</name>
<evidence type="ECO:0000313" key="3">
    <source>
        <dbReference type="Proteomes" id="UP001196661"/>
    </source>
</evidence>
<accession>A0ABS5Y3A4</accession>
<evidence type="ECO:0000313" key="2">
    <source>
        <dbReference type="EMBL" id="MBT9311849.1"/>
    </source>
</evidence>
<gene>
    <name evidence="2" type="ORF">IXB28_06500</name>
</gene>
<dbReference type="RefSeq" id="WP_215617710.1">
    <property type="nucleotide sequence ID" value="NZ_JADOER010000004.1"/>
</dbReference>
<dbReference type="EMBL" id="JADOER010000004">
    <property type="protein sequence ID" value="MBT9311849.1"/>
    <property type="molecule type" value="Genomic_DNA"/>
</dbReference>
<dbReference type="Proteomes" id="UP001196661">
    <property type="component" value="Unassembled WGS sequence"/>
</dbReference>
<comment type="caution">
    <text evidence="2">The sequence shown here is derived from an EMBL/GenBank/DDBJ whole genome shotgun (WGS) entry which is preliminary data.</text>
</comment>
<evidence type="ECO:0000256" key="1">
    <source>
        <dbReference type="SAM" id="SignalP"/>
    </source>
</evidence>
<feature type="signal peptide" evidence="1">
    <location>
        <begin position="1"/>
        <end position="22"/>
    </location>
</feature>
<protein>
    <submittedName>
        <fullName evidence="2">Uncharacterized protein</fullName>
    </submittedName>
</protein>